<dbReference type="Proteomes" id="UP001500738">
    <property type="component" value="Unassembled WGS sequence"/>
</dbReference>
<protein>
    <submittedName>
        <fullName evidence="1">Uncharacterized protein</fullName>
    </submittedName>
</protein>
<reference evidence="1 2" key="1">
    <citation type="journal article" date="2019" name="Int. J. Syst. Evol. Microbiol.">
        <title>The Global Catalogue of Microorganisms (GCM) 10K type strain sequencing project: providing services to taxonomists for standard genome sequencing and annotation.</title>
        <authorList>
            <consortium name="The Broad Institute Genomics Platform"/>
            <consortium name="The Broad Institute Genome Sequencing Center for Infectious Disease"/>
            <person name="Wu L."/>
            <person name="Ma J."/>
        </authorList>
    </citation>
    <scope>NUCLEOTIDE SEQUENCE [LARGE SCALE GENOMIC DNA]</scope>
    <source>
        <strain evidence="1 2">JCM 15910</strain>
    </source>
</reference>
<organism evidence="1 2">
    <name type="scientific">Sphingopyxis soli</name>
    <dbReference type="NCBI Taxonomy" id="592051"/>
    <lineage>
        <taxon>Bacteria</taxon>
        <taxon>Pseudomonadati</taxon>
        <taxon>Pseudomonadota</taxon>
        <taxon>Alphaproteobacteria</taxon>
        <taxon>Sphingomonadales</taxon>
        <taxon>Sphingomonadaceae</taxon>
        <taxon>Sphingopyxis</taxon>
    </lineage>
</organism>
<gene>
    <name evidence="1" type="ORF">GCM10009115_14170</name>
</gene>
<keyword evidence="2" id="KW-1185">Reference proteome</keyword>
<proteinExistence type="predicted"/>
<comment type="caution">
    <text evidence="1">The sequence shown here is derived from an EMBL/GenBank/DDBJ whole genome shotgun (WGS) entry which is preliminary data.</text>
</comment>
<accession>A0ABN1M2K4</accession>
<sequence>MCEIGLGGGVPLHQSTLGRWPLPPIRDFAISKAGVGVLSLWLVVDEDCEGTRELAKLYLLEDSRKAARRGFVRLLDPLYRAWSVMN</sequence>
<evidence type="ECO:0000313" key="1">
    <source>
        <dbReference type="EMBL" id="GAA0863479.1"/>
    </source>
</evidence>
<evidence type="ECO:0000313" key="2">
    <source>
        <dbReference type="Proteomes" id="UP001500738"/>
    </source>
</evidence>
<name>A0ABN1M2K4_9SPHN</name>
<dbReference type="EMBL" id="BAAAFE010000007">
    <property type="protein sequence ID" value="GAA0863479.1"/>
    <property type="molecule type" value="Genomic_DNA"/>
</dbReference>